<dbReference type="Pfam" id="PF12705">
    <property type="entry name" value="PDDEXK_1"/>
    <property type="match status" value="1"/>
</dbReference>
<evidence type="ECO:0000256" key="2">
    <source>
        <dbReference type="ARBA" id="ARBA00022741"/>
    </source>
</evidence>
<feature type="region of interest" description="Disordered" evidence="10">
    <location>
        <begin position="1177"/>
        <end position="1209"/>
    </location>
</feature>
<protein>
    <submittedName>
        <fullName evidence="13">ATP-dependent helicase/DNAse subunit B (AddB)</fullName>
        <ecNumber evidence="13">3.6.4.12</ecNumber>
    </submittedName>
</protein>
<evidence type="ECO:0000256" key="10">
    <source>
        <dbReference type="SAM" id="MobiDB-lite"/>
    </source>
</evidence>
<feature type="domain" description="ATP-dependent helicase/deoxyribonuclease subunit B N-terminal" evidence="12">
    <location>
        <begin position="17"/>
        <end position="291"/>
    </location>
</feature>
<keyword evidence="8" id="KW-0238">DNA-binding</keyword>
<sequence length="1209" mass="135038">MTVTINIAPGQVDSRAHFVKEIKKSIQKGEKRRIFYLVPNHVKFDGEVDVLSRLARENGLAKTASYAQSQVQVYSLSRLAWRLLEDEGLTQPPIIGAAGLFVMISEILAEEKASLPIFARMAAKKGFVEKLVAQLTELRASRVTPEDLLNIVNQLDTSSEQQALTANALQQKLRDLSVVADDFNSRIDGQYLLAQEVLPYFVAQMADADLSDAVFYFDGFTGFTAAEWSVVKLLVDKAEVHVALLGDVDAQDPLKSLSAGSVFEKPLETARTIQKLAKTSKKELQITVLDEGDASVQPNTRTHLLRAWEKLGAYQPYEANADEQRNTQLKAFVAANAVTELEEVARRIREDLRLNPGLHLRDILVLARDLGPYSQHLPAVMADFDLAYFLDNDVRMGNHPLVELTTTLLDNPGRLYQKDKILTILKTGYLRPVVNGQLMDDEPYFEMVAQLENYLDGHRVSKRLWQDDSKGFVLFDLPVDEESTAQRQDDQVNQNISRLKVFVHQLLDELAERFEGAENIEAAARRLMDFLQERRLPEAVLNQRDQLVAADQLIKSQQVEEVWQLFVNILDQLVQVAGERPFSRQTFLQGLQAGFAGGTFSGIPNQLDQLTISEAGIVQSQQYKKLYFIGATRSALPAQVNNKSLLSDQDRLLVQPALAEQEEPRYLQETAKQQMGTENLVFYNALQAASDGVTISYPLLDQDGNVNEASPYLTRLTNAFDQEIEPVATSAKNEAELATRYAGTAQATLSQLVKLPEIEQEGDGFAQIRQALNDAGFQEQADRVLASRHYANQPERLTIEMAKRLFHGPLVLSISQVESFYRNPYEYFLRYGLRLKEKPTVEIDARIEGTVYHALFEKAVDQVIQQNGRLADLDDGSIERQVEASLDALTAEVAFSELTEEGQGQSQARFMKERAVKVLQQLRDVARLNNQSRPTRVEAPFGFPGSDLPMVAVGHGPAAVHLRGKVDRFDRQEDSGDFGTIVDYKLNGKKFDYRDAANGLELQLLTYWQAVNENAKKMGLAENGQVGGAFFAPINQQKINFADFHGAIDELLAGQLPAQKQQLAGLALADDEYLDDLDRLEASDKSTAYNLARKKDGQLTAASDTIDKGDLELLMAHNQRLILAAASKIATGHFALSPVQQSLQYSPYQDVMRFDRALGDRYQEPDYTGGKKQILERLRQENEAMAPSDGLTNEGQQKPEQQRGGKTDA</sequence>
<feature type="compositionally biased region" description="Polar residues" evidence="10">
    <location>
        <begin position="1190"/>
        <end position="1199"/>
    </location>
</feature>
<dbReference type="EMBL" id="CAUZLR010000005">
    <property type="protein sequence ID" value="CAK1242152.1"/>
    <property type="molecule type" value="Genomic_DNA"/>
</dbReference>
<dbReference type="Proteomes" id="UP001314261">
    <property type="component" value="Unassembled WGS sequence"/>
</dbReference>
<organism evidence="13 14">
    <name type="scientific">Fructobacillus fructosus</name>
    <dbReference type="NCBI Taxonomy" id="1631"/>
    <lineage>
        <taxon>Bacteria</taxon>
        <taxon>Bacillati</taxon>
        <taxon>Bacillota</taxon>
        <taxon>Bacilli</taxon>
        <taxon>Lactobacillales</taxon>
        <taxon>Lactobacillaceae</taxon>
        <taxon>Fructobacillus</taxon>
    </lineage>
</organism>
<evidence type="ECO:0000256" key="4">
    <source>
        <dbReference type="ARBA" id="ARBA00022801"/>
    </source>
</evidence>
<keyword evidence="5 13" id="KW-0347">Helicase</keyword>
<evidence type="ECO:0000313" key="13">
    <source>
        <dbReference type="EMBL" id="CAK1242152.1"/>
    </source>
</evidence>
<keyword evidence="9" id="KW-0234">DNA repair</keyword>
<evidence type="ECO:0000259" key="11">
    <source>
        <dbReference type="Pfam" id="PF12705"/>
    </source>
</evidence>
<dbReference type="InterPro" id="IPR038726">
    <property type="entry name" value="PDDEXK_AddAB-type"/>
</dbReference>
<feature type="domain" description="PD-(D/E)XK endonuclease-like" evidence="11">
    <location>
        <begin position="812"/>
        <end position="1060"/>
    </location>
</feature>
<evidence type="ECO:0000256" key="5">
    <source>
        <dbReference type="ARBA" id="ARBA00022806"/>
    </source>
</evidence>
<keyword evidence="6" id="KW-0269">Exonuclease</keyword>
<dbReference type="InterPro" id="IPR027417">
    <property type="entry name" value="P-loop_NTPase"/>
</dbReference>
<dbReference type="InterPro" id="IPR049035">
    <property type="entry name" value="ADDB_N"/>
</dbReference>
<keyword evidence="4 13" id="KW-0378">Hydrolase</keyword>
<keyword evidence="1" id="KW-0540">Nuclease</keyword>
<keyword evidence="14" id="KW-1185">Reference proteome</keyword>
<dbReference type="SUPFAM" id="SSF52540">
    <property type="entry name" value="P-loop containing nucleoside triphosphate hydrolases"/>
    <property type="match status" value="1"/>
</dbReference>
<evidence type="ECO:0000256" key="6">
    <source>
        <dbReference type="ARBA" id="ARBA00022839"/>
    </source>
</evidence>
<gene>
    <name evidence="13" type="ORF">R54839_PPFHFPJH_00944</name>
</gene>
<evidence type="ECO:0000256" key="1">
    <source>
        <dbReference type="ARBA" id="ARBA00022722"/>
    </source>
</evidence>
<comment type="caution">
    <text evidence="13">The sequence shown here is derived from an EMBL/GenBank/DDBJ whole genome shotgun (WGS) entry which is preliminary data.</text>
</comment>
<name>A0ABN9YSA3_9LACO</name>
<dbReference type="EC" id="3.6.4.12" evidence="13"/>
<keyword evidence="3" id="KW-0227">DNA damage</keyword>
<dbReference type="PANTHER" id="PTHR30591">
    <property type="entry name" value="RECBCD ENZYME SUBUNIT RECC"/>
    <property type="match status" value="1"/>
</dbReference>
<reference evidence="13 14" key="1">
    <citation type="submission" date="2023-10" db="EMBL/GenBank/DDBJ databases">
        <authorList>
            <person name="Botero Cardona J."/>
        </authorList>
    </citation>
    <scope>NUCLEOTIDE SEQUENCE [LARGE SCALE GENOMIC DNA]</scope>
    <source>
        <strain evidence="13 14">R-54839</strain>
    </source>
</reference>
<keyword evidence="7" id="KW-0067">ATP-binding</keyword>
<dbReference type="Gene3D" id="3.40.50.300">
    <property type="entry name" value="P-loop containing nucleotide triphosphate hydrolases"/>
    <property type="match status" value="4"/>
</dbReference>
<evidence type="ECO:0000256" key="7">
    <source>
        <dbReference type="ARBA" id="ARBA00022840"/>
    </source>
</evidence>
<proteinExistence type="predicted"/>
<evidence type="ECO:0000313" key="14">
    <source>
        <dbReference type="Proteomes" id="UP001314261"/>
    </source>
</evidence>
<evidence type="ECO:0000256" key="8">
    <source>
        <dbReference type="ARBA" id="ARBA00023125"/>
    </source>
</evidence>
<keyword evidence="2" id="KW-0547">Nucleotide-binding</keyword>
<dbReference type="RefSeq" id="WP_187753422.1">
    <property type="nucleotide sequence ID" value="NZ_CAUZLN010000002.1"/>
</dbReference>
<dbReference type="GO" id="GO:0016787">
    <property type="term" value="F:hydrolase activity"/>
    <property type="evidence" value="ECO:0007669"/>
    <property type="project" value="UniProtKB-KW"/>
</dbReference>
<evidence type="ECO:0000256" key="3">
    <source>
        <dbReference type="ARBA" id="ARBA00022763"/>
    </source>
</evidence>
<accession>A0ABN9YSA3</accession>
<dbReference type="Pfam" id="PF21445">
    <property type="entry name" value="ADDB_N"/>
    <property type="match status" value="1"/>
</dbReference>
<feature type="compositionally biased region" description="Basic and acidic residues" evidence="10">
    <location>
        <begin position="1200"/>
        <end position="1209"/>
    </location>
</feature>
<evidence type="ECO:0000259" key="12">
    <source>
        <dbReference type="Pfam" id="PF21445"/>
    </source>
</evidence>
<dbReference type="GO" id="GO:0003678">
    <property type="term" value="F:DNA helicase activity"/>
    <property type="evidence" value="ECO:0007669"/>
    <property type="project" value="UniProtKB-EC"/>
</dbReference>
<dbReference type="PANTHER" id="PTHR30591:SF1">
    <property type="entry name" value="RECBCD ENZYME SUBUNIT RECC"/>
    <property type="match status" value="1"/>
</dbReference>
<evidence type="ECO:0000256" key="9">
    <source>
        <dbReference type="ARBA" id="ARBA00023204"/>
    </source>
</evidence>